<accession>A0AAQ3LCI6</accession>
<name>A0AAQ3LCI6_9BACT</name>
<sequence length="191" mass="20105">MKLLFYSDQSVLDYLTSLPESERPALLVELASAPTLSFAAGLETPVNYPGLAGLCGELAVEALSVFSKKIAIPAILAPASTSAAAPQVWGLHLLLEHFDKSVIVLIHISEAEAFDSAWTMADEIGIAWDVATPLSAAVTSLVEKLKAEEYFSSGAWSGFTIYGDVSASAQSALEPLVSKYPSLVSIQSATA</sequence>
<proteinExistence type="predicted"/>
<organism evidence="1 2">
    <name type="scientific">Rubellicoccus peritrichatus</name>
    <dbReference type="NCBI Taxonomy" id="3080537"/>
    <lineage>
        <taxon>Bacteria</taxon>
        <taxon>Pseudomonadati</taxon>
        <taxon>Verrucomicrobiota</taxon>
        <taxon>Opitutia</taxon>
        <taxon>Puniceicoccales</taxon>
        <taxon>Cerasicoccaceae</taxon>
        <taxon>Rubellicoccus</taxon>
    </lineage>
</organism>
<dbReference type="Proteomes" id="UP001304300">
    <property type="component" value="Chromosome"/>
</dbReference>
<dbReference type="RefSeq" id="WP_317833841.1">
    <property type="nucleotide sequence ID" value="NZ_CP136920.1"/>
</dbReference>
<evidence type="ECO:0000313" key="2">
    <source>
        <dbReference type="Proteomes" id="UP001304300"/>
    </source>
</evidence>
<dbReference type="EMBL" id="CP136920">
    <property type="protein sequence ID" value="WOO41365.1"/>
    <property type="molecule type" value="Genomic_DNA"/>
</dbReference>
<keyword evidence="2" id="KW-1185">Reference proteome</keyword>
<evidence type="ECO:0000313" key="1">
    <source>
        <dbReference type="EMBL" id="WOO41365.1"/>
    </source>
</evidence>
<reference evidence="1 2" key="1">
    <citation type="submission" date="2023-10" db="EMBL/GenBank/DDBJ databases">
        <title>Rubellicoccus peritrichatus gen. nov., sp. nov., isolated from an algae of coral reef tank.</title>
        <authorList>
            <person name="Luo J."/>
        </authorList>
    </citation>
    <scope>NUCLEOTIDE SEQUENCE [LARGE SCALE GENOMIC DNA]</scope>
    <source>
        <strain evidence="1 2">CR14</strain>
    </source>
</reference>
<gene>
    <name evidence="1" type="ORF">RZN69_22325</name>
</gene>
<dbReference type="AlphaFoldDB" id="A0AAQ3LCI6"/>
<protein>
    <submittedName>
        <fullName evidence="1">Uncharacterized protein</fullName>
    </submittedName>
</protein>